<accession>A0A6B4JIV6</accession>
<comment type="caution">
    <text evidence="1">The sequence shown here is derived from an EMBL/GenBank/DDBJ whole genome shotgun (WGS) entry which is preliminary data.</text>
</comment>
<evidence type="ECO:0000313" key="2">
    <source>
        <dbReference type="Proteomes" id="UP000486903"/>
    </source>
</evidence>
<sequence>MGLEENTVQNILQRLTKIETLLEVDVKNLEARVSKLEGNSTWLWRTIGGAIVGALGVLIFK</sequence>
<dbReference type="Proteomes" id="UP000486903">
    <property type="component" value="Unassembled WGS sequence"/>
</dbReference>
<dbReference type="RefSeq" id="WP_003374642.1">
    <property type="nucleotide sequence ID" value="NZ_JACBBA010000001.1"/>
</dbReference>
<gene>
    <name evidence="1" type="ORF">FDG31_00455</name>
</gene>
<proteinExistence type="predicted"/>
<protein>
    <submittedName>
        <fullName evidence="1">Hemolysin XhlA</fullName>
    </submittedName>
</protein>
<evidence type="ECO:0000313" key="1">
    <source>
        <dbReference type="EMBL" id="NFV24653.1"/>
    </source>
</evidence>
<organism evidence="1 2">
    <name type="scientific">Clostridium botulinum</name>
    <dbReference type="NCBI Taxonomy" id="1491"/>
    <lineage>
        <taxon>Bacteria</taxon>
        <taxon>Bacillati</taxon>
        <taxon>Bacillota</taxon>
        <taxon>Clostridia</taxon>
        <taxon>Eubacteriales</taxon>
        <taxon>Clostridiaceae</taxon>
        <taxon>Clostridium</taxon>
    </lineage>
</organism>
<dbReference type="EMBL" id="SXFB01000001">
    <property type="protein sequence ID" value="NFV24653.1"/>
    <property type="molecule type" value="Genomic_DNA"/>
</dbReference>
<name>A0A6B4JIV6_CLOBO</name>
<reference evidence="1 2" key="1">
    <citation type="submission" date="2019-04" db="EMBL/GenBank/DDBJ databases">
        <title>Genome sequencing of Clostridium botulinum Groups I-IV and Clostridium butyricum.</title>
        <authorList>
            <person name="Brunt J."/>
            <person name="Van Vliet A.H.M."/>
            <person name="Stringer S.C."/>
            <person name="Carter A.T."/>
            <person name="Peck M.W."/>
        </authorList>
    </citation>
    <scope>NUCLEOTIDE SEQUENCE [LARGE SCALE GENOMIC DNA]</scope>
    <source>
        <strain evidence="1 2">BL81</strain>
    </source>
</reference>
<dbReference type="AlphaFoldDB" id="A0A6B4JIV6"/>